<organism evidence="1 2">
    <name type="scientific">Francisella philomiragia</name>
    <dbReference type="NCBI Taxonomy" id="28110"/>
    <lineage>
        <taxon>Bacteria</taxon>
        <taxon>Pseudomonadati</taxon>
        <taxon>Pseudomonadota</taxon>
        <taxon>Gammaproteobacteria</taxon>
        <taxon>Thiotrichales</taxon>
        <taxon>Francisellaceae</taxon>
        <taxon>Francisella</taxon>
    </lineage>
</organism>
<evidence type="ECO:0000313" key="2">
    <source>
        <dbReference type="Proteomes" id="UP000031830"/>
    </source>
</evidence>
<dbReference type="Proteomes" id="UP000031830">
    <property type="component" value="Chromosome"/>
</dbReference>
<gene>
    <name evidence="1" type="ORF">LA55_1200</name>
</gene>
<evidence type="ECO:0000313" key="1">
    <source>
        <dbReference type="EMBL" id="AJI53822.1"/>
    </source>
</evidence>
<dbReference type="OrthoDB" id="5605031at2"/>
<dbReference type="AlphaFoldDB" id="A0A0B6D6A3"/>
<name>A0A0B6D6A3_9GAMM</name>
<dbReference type="STRING" id="28110.KU46_1372"/>
<dbReference type="RefSeq" id="WP_044526336.1">
    <property type="nucleotide sequence ID" value="NZ_CP009440.1"/>
</dbReference>
<protein>
    <submittedName>
        <fullName evidence="1">Putative type IV pili, pilus assembly protein</fullName>
    </submittedName>
</protein>
<sequence>MISLLLEKRRKKAQKTVLGIEYDRCSLASVKLDKRRDDYTLVSCNSHVFAPEAYFEGELTNEYVGNVVAEIIKENRLGRFVKLGFTSYNEIDVTKEEITCDKRALEIIKKEGVFFYINEYFLKKRFPDSYTDIAYDYYDQLESNGTLVIYYISDNEKIKRLYSISSKAKRALSVCVLDKLAISNFVSELFLSEISQYSSDSVFLGLYSDKLSIYSFSPQGELKSYESVKIFDENISDVTYVDEVIQLLLRFMDFMSLELGESSFDSFDEIQDNNVYVYGIKQNFENIFESIKDLSQKNCKILDPFINIDCQKFGDIEQPYRYVLPIAIAMKEAL</sequence>
<reference evidence="1 2" key="1">
    <citation type="journal article" date="2015" name="Genome Announc.">
        <title>Genome sequencing of 18 francisella strains to aid in assay development and testing.</title>
        <authorList>
            <person name="Johnson S.L."/>
            <person name="Daligault H.E."/>
            <person name="Davenport K.W."/>
            <person name="Coyne S.R."/>
            <person name="Frey K.G."/>
            <person name="Koroleva G.I."/>
            <person name="Broomall S.M."/>
            <person name="Bishop-Lilly K.A."/>
            <person name="Bruce D.C."/>
            <person name="Chertkov O."/>
            <person name="Freitas T."/>
            <person name="Jaissle J."/>
            <person name="Ladner J.T."/>
            <person name="Rosenzweig C.N."/>
            <person name="Gibbons H.S."/>
            <person name="Palacios G.F."/>
            <person name="Redden C.L."/>
            <person name="Xu Y."/>
            <person name="Minogue T.D."/>
            <person name="Chain P.S."/>
        </authorList>
    </citation>
    <scope>NUCLEOTIDE SEQUENCE [LARGE SCALE GENOMIC DNA]</scope>
    <source>
        <strain evidence="1 2">GA01-2794</strain>
    </source>
</reference>
<accession>A0A0B6D6A3</accession>
<dbReference type="KEGG" id="fpz:LA55_1200"/>
<proteinExistence type="predicted"/>
<dbReference type="EMBL" id="CP009440">
    <property type="protein sequence ID" value="AJI53822.1"/>
    <property type="molecule type" value="Genomic_DNA"/>
</dbReference>